<keyword evidence="2" id="KW-1185">Reference proteome</keyword>
<reference evidence="1" key="1">
    <citation type="submission" date="2016-12" db="EMBL/GenBank/DDBJ databases">
        <authorList>
            <person name="Moulin L."/>
        </authorList>
    </citation>
    <scope>NUCLEOTIDE SEQUENCE [LARGE SCALE GENOMIC DNA]</scope>
    <source>
        <strain evidence="1">STM 7183</strain>
    </source>
</reference>
<sequence length="171" mass="18635">MIVGEIVPGVAAFAVILADRPPLPLAEVRPPFLPRHLRVTRVVQAFLFRNVDDYRRHAFPPLRLHEFKLDETHEGASSCAIQATTVYRQRVAPFNTSERMSGNSGSSSKDAVVRSGPFSSTSCLCFQVYGGSRASRGYFHNVGAGTRQGNTVLGWEPGETTNDRCPESAAG</sequence>
<proteinExistence type="predicted"/>
<comment type="caution">
    <text evidence="1">The sequence shown here is derived from an EMBL/GenBank/DDBJ whole genome shotgun (WGS) entry which is preliminary data.</text>
</comment>
<organism evidence="1 2">
    <name type="scientific">Paraburkholderia piptadeniae</name>
    <dbReference type="NCBI Taxonomy" id="1701573"/>
    <lineage>
        <taxon>Bacteria</taxon>
        <taxon>Pseudomonadati</taxon>
        <taxon>Pseudomonadota</taxon>
        <taxon>Betaproteobacteria</taxon>
        <taxon>Burkholderiales</taxon>
        <taxon>Burkholderiaceae</taxon>
        <taxon>Paraburkholderia</taxon>
    </lineage>
</organism>
<dbReference type="EMBL" id="CYGY02000052">
    <property type="protein sequence ID" value="SIT46622.1"/>
    <property type="molecule type" value="Genomic_DNA"/>
</dbReference>
<gene>
    <name evidence="1" type="ORF">BN2476_520037</name>
</gene>
<evidence type="ECO:0000313" key="2">
    <source>
        <dbReference type="Proteomes" id="UP000195569"/>
    </source>
</evidence>
<dbReference type="Proteomes" id="UP000195569">
    <property type="component" value="Unassembled WGS sequence"/>
</dbReference>
<accession>A0A1N7SGU8</accession>
<dbReference type="AlphaFoldDB" id="A0A1N7SGU8"/>
<name>A0A1N7SGU8_9BURK</name>
<evidence type="ECO:0000313" key="1">
    <source>
        <dbReference type="EMBL" id="SIT46622.1"/>
    </source>
</evidence>
<protein>
    <submittedName>
        <fullName evidence="1">Uncharacterized protein</fullName>
    </submittedName>
</protein>